<evidence type="ECO:0000313" key="3">
    <source>
        <dbReference type="EMBL" id="MDT0349331.1"/>
    </source>
</evidence>
<dbReference type="InterPro" id="IPR003594">
    <property type="entry name" value="HATPase_dom"/>
</dbReference>
<dbReference type="Pfam" id="PF13581">
    <property type="entry name" value="HATPase_c_2"/>
    <property type="match status" value="1"/>
</dbReference>
<dbReference type="InterPro" id="IPR029016">
    <property type="entry name" value="GAF-like_dom_sf"/>
</dbReference>
<reference evidence="4" key="1">
    <citation type="submission" date="2023-07" db="EMBL/GenBank/DDBJ databases">
        <title>30 novel species of actinomycetes from the DSMZ collection.</title>
        <authorList>
            <person name="Nouioui I."/>
        </authorList>
    </citation>
    <scope>NUCLEOTIDE SEQUENCE [LARGE SCALE GENOMIC DNA]</scope>
    <source>
        <strain evidence="4">DSM 45834</strain>
    </source>
</reference>
<accession>A0ABU2N5W5</accession>
<keyword evidence="4" id="KW-1185">Reference proteome</keyword>
<dbReference type="Gene3D" id="3.30.450.40">
    <property type="match status" value="1"/>
</dbReference>
<organism evidence="3 4">
    <name type="scientific">Pseudonocardia charpentierae</name>
    <dbReference type="NCBI Taxonomy" id="3075545"/>
    <lineage>
        <taxon>Bacteria</taxon>
        <taxon>Bacillati</taxon>
        <taxon>Actinomycetota</taxon>
        <taxon>Actinomycetes</taxon>
        <taxon>Pseudonocardiales</taxon>
        <taxon>Pseudonocardiaceae</taxon>
        <taxon>Pseudonocardia</taxon>
    </lineage>
</organism>
<gene>
    <name evidence="3" type="ORF">RM445_07300</name>
</gene>
<comment type="caution">
    <text evidence="3">The sequence shown here is derived from an EMBL/GenBank/DDBJ whole genome shotgun (WGS) entry which is preliminary data.</text>
</comment>
<dbReference type="CDD" id="cd16936">
    <property type="entry name" value="HATPase_RsbW-like"/>
    <property type="match status" value="1"/>
</dbReference>
<dbReference type="InterPro" id="IPR001932">
    <property type="entry name" value="PPM-type_phosphatase-like_dom"/>
</dbReference>
<evidence type="ECO:0000259" key="2">
    <source>
        <dbReference type="SMART" id="SM00331"/>
    </source>
</evidence>
<dbReference type="SUPFAM" id="SSF81606">
    <property type="entry name" value="PP2C-like"/>
    <property type="match status" value="1"/>
</dbReference>
<dbReference type="InterPro" id="IPR036890">
    <property type="entry name" value="HATPase_C_sf"/>
</dbReference>
<dbReference type="Gene3D" id="3.60.40.10">
    <property type="entry name" value="PPM-type phosphatase domain"/>
    <property type="match status" value="1"/>
</dbReference>
<sequence length="684" mass="72221">MPVPEERRIRLAPDARSPGVARRMIVAALSEAGHDAVADTVILLASELCENSVLHAGTEFDVTLRIDAAELVVTVSDRGAGPLEQHLSQPRRRYGRAAAHGRGLQLLSKLATAWGTRHEQDGTHSTWFSVAIGEPAFAPALPAPAAEPEAVPVLPSERVRRLLHLPPELAGRLDAGELVAELVRRLWEVLDAEAVVVEVDESDGSGPRIVARSGPLPEVGPSAAAATIVALPTTAPLRGSLLVRHHDGAVPPPDSADLAELVANRVAMAVESAWLRDVDQRRRAWLAYLADTSELLGQSLDVELTVAVVPQVVVPRLGAWCAVHLLDDAGRLRLAALTHADEERLPELRAALEGLNRSTELRAGLAELLSGTLGPVRFTVPTDGVAVPLTSHGTTTGTLSVGRPVDRPHGPEDVALIADVARRAALAVHNAQVTAAHVRVSQALQRALLPRALPVVEGLDLAAQYLPASTGSDVGGDFYDVYPLGAARWLVAIGDVCGTGAGAAARTGLMRDVLRVLVREGRPLVRAIELLNDVMLESGDPLQFATLAAALVSMREPAGGGRELEVQLVLAGHLQPLVVRPDGRVDLVGEHGTAVGLVEQLDLTCTTHVLGPGDTLLLYTDGVTERRRGDEQFGVERLRRAGGAAAGRPAARLLTVVRSALGRFTASPHDDDIALLALRAEPSA</sequence>
<dbReference type="Gene3D" id="3.30.565.10">
    <property type="entry name" value="Histidine kinase-like ATPase, C-terminal domain"/>
    <property type="match status" value="1"/>
</dbReference>
<proteinExistence type="predicted"/>
<keyword evidence="1" id="KW-0378">Hydrolase</keyword>
<dbReference type="EMBL" id="JAVREJ010000003">
    <property type="protein sequence ID" value="MDT0349331.1"/>
    <property type="molecule type" value="Genomic_DNA"/>
</dbReference>
<dbReference type="RefSeq" id="WP_311555334.1">
    <property type="nucleotide sequence ID" value="NZ_JAVREJ010000003.1"/>
</dbReference>
<evidence type="ECO:0000313" key="4">
    <source>
        <dbReference type="Proteomes" id="UP001183202"/>
    </source>
</evidence>
<dbReference type="SUPFAM" id="SSF55781">
    <property type="entry name" value="GAF domain-like"/>
    <property type="match status" value="1"/>
</dbReference>
<dbReference type="SUPFAM" id="SSF55874">
    <property type="entry name" value="ATPase domain of HSP90 chaperone/DNA topoisomerase II/histidine kinase"/>
    <property type="match status" value="1"/>
</dbReference>
<evidence type="ECO:0000256" key="1">
    <source>
        <dbReference type="ARBA" id="ARBA00022801"/>
    </source>
</evidence>
<dbReference type="PANTHER" id="PTHR43156:SF2">
    <property type="entry name" value="STAGE II SPORULATION PROTEIN E"/>
    <property type="match status" value="1"/>
</dbReference>
<dbReference type="InterPro" id="IPR036457">
    <property type="entry name" value="PPM-type-like_dom_sf"/>
</dbReference>
<name>A0ABU2N5W5_9PSEU</name>
<dbReference type="Proteomes" id="UP001183202">
    <property type="component" value="Unassembled WGS sequence"/>
</dbReference>
<dbReference type="Pfam" id="PF07228">
    <property type="entry name" value="SpoIIE"/>
    <property type="match status" value="1"/>
</dbReference>
<dbReference type="InterPro" id="IPR052016">
    <property type="entry name" value="Bact_Sigma-Reg"/>
</dbReference>
<feature type="domain" description="PPM-type phosphatase" evidence="2">
    <location>
        <begin position="459"/>
        <end position="680"/>
    </location>
</feature>
<protein>
    <submittedName>
        <fullName evidence="3">SpoIIE family protein phosphatase</fullName>
    </submittedName>
</protein>
<dbReference type="SMART" id="SM00331">
    <property type="entry name" value="PP2C_SIG"/>
    <property type="match status" value="1"/>
</dbReference>
<dbReference type="PANTHER" id="PTHR43156">
    <property type="entry name" value="STAGE II SPORULATION PROTEIN E-RELATED"/>
    <property type="match status" value="1"/>
</dbReference>